<sequence length="338" mass="34346">MQRAAESDQHQSSRVARSPRMTGVGHFGRPGRARVLVGAAVVPAMLLAAGCSSDSGSDSASGDRTPAAADRSAPQSATPEVVAAKYASLPDACEVFSDKTLTSVVPKGVKSGKAINKAEENVTGDCRWISLDNNGVDGSQYRWLSVSLHLLASDEANGPGEDRAAKAYESKVTAAKAVDGAKSVKTEPLTGTGDQATVVKYDLKKDGDTFKQQTIVVRTANVVVTLDYNGAGLAGDKTPDAAGLLKSAKSAAEEAVKAIEKANDGTDASASPSKSASGKPSKGASEEPSDKATKPSEKETKSSSSGGSGSDLSSDARGGSDSDSDSGSSTSGSRKTRS</sequence>
<feature type="compositionally biased region" description="Basic and acidic residues" evidence="1">
    <location>
        <begin position="284"/>
        <end position="301"/>
    </location>
</feature>
<dbReference type="KEGG" id="scb:SCAB_38901"/>
<evidence type="ECO:0000313" key="2">
    <source>
        <dbReference type="EMBL" id="CBG70971.1"/>
    </source>
</evidence>
<dbReference type="RefSeq" id="WP_013001595.1">
    <property type="nucleotide sequence ID" value="NC_013929.1"/>
</dbReference>
<feature type="region of interest" description="Disordered" evidence="1">
    <location>
        <begin position="53"/>
        <end position="78"/>
    </location>
</feature>
<dbReference type="HOGENOM" id="CLU_070814_0_0_11"/>
<feature type="compositionally biased region" description="Low complexity" evidence="1">
    <location>
        <begin position="268"/>
        <end position="283"/>
    </location>
</feature>
<evidence type="ECO:0000313" key="3">
    <source>
        <dbReference type="Proteomes" id="UP000001444"/>
    </source>
</evidence>
<reference evidence="2 3" key="1">
    <citation type="journal article" date="2010" name="Mol. Plant Microbe Interact.">
        <title>Streptomyces scabies 87-22 contains a coronafacic acid-like biosynthetic cluster that contributes to plant-microbe interactions.</title>
        <authorList>
            <person name="Bignell D.R."/>
            <person name="Seipke R.F."/>
            <person name="Huguet-Tapia J.C."/>
            <person name="Chambers A.H."/>
            <person name="Parry R.J."/>
            <person name="Loria R."/>
        </authorList>
    </citation>
    <scope>NUCLEOTIDE SEQUENCE [LARGE SCALE GENOMIC DNA]</scope>
    <source>
        <strain evidence="2 3">87.22</strain>
    </source>
</reference>
<gene>
    <name evidence="2" type="ordered locus">SCAB_38901</name>
</gene>
<protein>
    <submittedName>
        <fullName evidence="2">Putative membrane protein</fullName>
    </submittedName>
</protein>
<dbReference type="eggNOG" id="ENOG5033MFY">
    <property type="taxonomic scope" value="Bacteria"/>
</dbReference>
<dbReference type="STRING" id="680198.SCAB_38901"/>
<feature type="region of interest" description="Disordered" evidence="1">
    <location>
        <begin position="1"/>
        <end position="29"/>
    </location>
</feature>
<feature type="compositionally biased region" description="Low complexity" evidence="1">
    <location>
        <begin position="53"/>
        <end position="63"/>
    </location>
</feature>
<accession>C9YZA8</accession>
<dbReference type="EMBL" id="FN554889">
    <property type="protein sequence ID" value="CBG70971.1"/>
    <property type="molecule type" value="Genomic_DNA"/>
</dbReference>
<name>C9YZA8_STRSW</name>
<dbReference type="AlphaFoldDB" id="C9YZA8"/>
<dbReference type="Proteomes" id="UP000001444">
    <property type="component" value="Chromosome"/>
</dbReference>
<feature type="compositionally biased region" description="Low complexity" evidence="1">
    <location>
        <begin position="302"/>
        <end position="338"/>
    </location>
</feature>
<proteinExistence type="predicted"/>
<keyword evidence="3" id="KW-1185">Reference proteome</keyword>
<feature type="region of interest" description="Disordered" evidence="1">
    <location>
        <begin position="257"/>
        <end position="338"/>
    </location>
</feature>
<dbReference type="GeneID" id="24313268"/>
<organism evidence="2 3">
    <name type="scientific">Streptomyces scabiei (strain 87.22)</name>
    <dbReference type="NCBI Taxonomy" id="680198"/>
    <lineage>
        <taxon>Bacteria</taxon>
        <taxon>Bacillati</taxon>
        <taxon>Actinomycetota</taxon>
        <taxon>Actinomycetes</taxon>
        <taxon>Kitasatosporales</taxon>
        <taxon>Streptomycetaceae</taxon>
        <taxon>Streptomyces</taxon>
    </lineage>
</organism>
<evidence type="ECO:0000256" key="1">
    <source>
        <dbReference type="SAM" id="MobiDB-lite"/>
    </source>
</evidence>
<feature type="compositionally biased region" description="Basic and acidic residues" evidence="1">
    <location>
        <begin position="1"/>
        <end position="11"/>
    </location>
</feature>